<dbReference type="CDD" id="cd09008">
    <property type="entry name" value="MTAN"/>
    <property type="match status" value="1"/>
</dbReference>
<dbReference type="AlphaFoldDB" id="A6W312"/>
<evidence type="ECO:0000259" key="1">
    <source>
        <dbReference type="Pfam" id="PF01048"/>
    </source>
</evidence>
<dbReference type="Pfam" id="PF18178">
    <property type="entry name" value="Cap17-like_N"/>
    <property type="match status" value="1"/>
</dbReference>
<feature type="domain" description="Nucleoside phosphorylase" evidence="1">
    <location>
        <begin position="247"/>
        <end position="495"/>
    </location>
</feature>
<dbReference type="GO" id="GO:0008930">
    <property type="term" value="F:methylthioadenosine nucleosidase activity"/>
    <property type="evidence" value="ECO:0007669"/>
    <property type="project" value="TreeGrafter"/>
</dbReference>
<evidence type="ECO:0000313" key="3">
    <source>
        <dbReference type="EMBL" id="ABR73091.1"/>
    </source>
</evidence>
<gene>
    <name evidence="3" type="ordered locus">Mmwyl1_4195</name>
</gene>
<dbReference type="GO" id="GO:0009116">
    <property type="term" value="P:nucleoside metabolic process"/>
    <property type="evidence" value="ECO:0007669"/>
    <property type="project" value="InterPro"/>
</dbReference>
<proteinExistence type="predicted"/>
<dbReference type="GO" id="GO:0019284">
    <property type="term" value="P:L-methionine salvage from S-adenosylmethionine"/>
    <property type="evidence" value="ECO:0007669"/>
    <property type="project" value="TreeGrafter"/>
</dbReference>
<reference evidence="3" key="1">
    <citation type="submission" date="2007-06" db="EMBL/GenBank/DDBJ databases">
        <title>Complete sequence of Marinomonas sp. MWYL1.</title>
        <authorList>
            <consortium name="US DOE Joint Genome Institute"/>
            <person name="Copeland A."/>
            <person name="Lucas S."/>
            <person name="Lapidus A."/>
            <person name="Barry K."/>
            <person name="Glavina del Rio T."/>
            <person name="Dalin E."/>
            <person name="Tice H."/>
            <person name="Pitluck S."/>
            <person name="Kiss H."/>
            <person name="Brettin T."/>
            <person name="Bruce D."/>
            <person name="Detter J.C."/>
            <person name="Han C."/>
            <person name="Schmutz J."/>
            <person name="Larimer F."/>
            <person name="Land M."/>
            <person name="Hauser L."/>
            <person name="Kyrpides N."/>
            <person name="Kim E."/>
            <person name="Johnston A.W.B."/>
            <person name="Todd J.D."/>
            <person name="Rogers R."/>
            <person name="Wexler M."/>
            <person name="Bond P.L."/>
            <person name="Li Y."/>
            <person name="Richardson P."/>
        </authorList>
    </citation>
    <scope>NUCLEOTIDE SEQUENCE [LARGE SCALE GENOMIC DNA]</scope>
    <source>
        <strain evidence="3">MWYL1</strain>
    </source>
</reference>
<dbReference type="PANTHER" id="PTHR46832">
    <property type="entry name" value="5'-METHYLTHIOADENOSINE/S-ADENOSYLHOMOCYSTEINE NUCLEOSIDASE"/>
    <property type="match status" value="1"/>
</dbReference>
<accession>A6W312</accession>
<name>A6W312_MARMS</name>
<dbReference type="GO" id="GO:0008782">
    <property type="term" value="F:adenosylhomocysteine nucleosidase activity"/>
    <property type="evidence" value="ECO:0007669"/>
    <property type="project" value="TreeGrafter"/>
</dbReference>
<organism evidence="3">
    <name type="scientific">Marinomonas sp. (strain MWYL1)</name>
    <dbReference type="NCBI Taxonomy" id="400668"/>
    <lineage>
        <taxon>Bacteria</taxon>
        <taxon>Pseudomonadati</taxon>
        <taxon>Pseudomonadota</taxon>
        <taxon>Gammaproteobacteria</taxon>
        <taxon>Oceanospirillales</taxon>
        <taxon>Oceanospirillaceae</taxon>
        <taxon>Marinomonas</taxon>
    </lineage>
</organism>
<protein>
    <submittedName>
        <fullName evidence="3">Purine or other phosphorylase family 1</fullName>
    </submittedName>
</protein>
<feature type="domain" description="ATP nucleosidase Cap17-like N-terminal" evidence="2">
    <location>
        <begin position="8"/>
        <end position="232"/>
    </location>
</feature>
<dbReference type="STRING" id="400668.Mmwyl1_4195"/>
<dbReference type="KEGG" id="mmw:Mmwyl1_4195"/>
<dbReference type="HOGENOM" id="CLU_663553_0_0_6"/>
<dbReference type="eggNOG" id="COG0775">
    <property type="taxonomic scope" value="Bacteria"/>
</dbReference>
<evidence type="ECO:0000259" key="2">
    <source>
        <dbReference type="Pfam" id="PF18178"/>
    </source>
</evidence>
<dbReference type="Pfam" id="PF01048">
    <property type="entry name" value="PNP_UDP_1"/>
    <property type="match status" value="1"/>
</dbReference>
<dbReference type="Gene3D" id="3.40.50.1580">
    <property type="entry name" value="Nucleoside phosphorylase domain"/>
    <property type="match status" value="1"/>
</dbReference>
<dbReference type="InterPro" id="IPR041327">
    <property type="entry name" value="Cap17-like_N"/>
</dbReference>
<dbReference type="InterPro" id="IPR000845">
    <property type="entry name" value="Nucleoside_phosphorylase_d"/>
</dbReference>
<dbReference type="InterPro" id="IPR035994">
    <property type="entry name" value="Nucleoside_phosphorylase_sf"/>
</dbReference>
<sequence length="508" mass="55300">MITMANIKNEFILIAGSISKTTEKRAVDRAHDFTRALTKSILDADGGLVVYLAGEPLNENGDPLTFDWTVVYEVERLSASYTPERQLKIITSDLAMSEKMTSDKRKLIRLLQEKEVAEVIYVEDDLVTGGNIGDEQVDVATGMIALGGGKGVSDRANKMFKRKFPILPFDLKLGGFSEDGQGALGLRKKLLRDPFSMFPFTGEQVRSKLSVLSLEEPAFELDELAERSISIFQAEREAEQASRTPDVLILTALSVELTAARLTFGIQDETPHRRSANSIHFWTTVVEKTGGPISCAVASLGSAGNVNAASITTQLLLELKPKMVLMIGIAAGMRTKMELGEVVISERVVYYESAAALANGVLAARPEMQTPWQPTQQDLSSYFSGVLLSDRLQKRATTLGFTMPTESPAGEVVSKLKVSPATIASGEKLIRDPELFAGLRSQHDKVCVADMEAYGVVDACNKQNVPALVIRSISDYGDSSKDNTFHKVASEAAAIVAIDYLTYGWSNC</sequence>
<dbReference type="EMBL" id="CP000749">
    <property type="protein sequence ID" value="ABR73091.1"/>
    <property type="molecule type" value="Genomic_DNA"/>
</dbReference>
<dbReference type="PANTHER" id="PTHR46832:SF1">
    <property type="entry name" value="5'-METHYLTHIOADENOSINE_S-ADENOSYLHOMOCYSTEINE NUCLEOSIDASE"/>
    <property type="match status" value="1"/>
</dbReference>
<dbReference type="SUPFAM" id="SSF53167">
    <property type="entry name" value="Purine and uridine phosphorylases"/>
    <property type="match status" value="1"/>
</dbReference>
<dbReference type="GO" id="GO:0005829">
    <property type="term" value="C:cytosol"/>
    <property type="evidence" value="ECO:0007669"/>
    <property type="project" value="TreeGrafter"/>
</dbReference>